<evidence type="ECO:0000313" key="5">
    <source>
        <dbReference type="EMBL" id="KIS03945.1"/>
    </source>
</evidence>
<reference evidence="5 6" key="1">
    <citation type="submission" date="2013-08" db="EMBL/GenBank/DDBJ databases">
        <title>Lactobacillus wasatchii sp. WDC04, a late gas producing bacteria isolated from aged chedder cheese.</title>
        <authorList>
            <person name="Oberg C.J."/>
            <person name="Culumber M."/>
            <person name="McMahon D.J."/>
            <person name="Broadbent J.R."/>
            <person name="Oberg T.S."/>
            <person name="Ortaki F."/>
        </authorList>
    </citation>
    <scope>NUCLEOTIDE SEQUENCE [LARGE SCALE GENOMIC DNA]</scope>
    <source>
        <strain evidence="5 6">WDC04</strain>
    </source>
</reference>
<dbReference type="Pfam" id="PF12833">
    <property type="entry name" value="HTH_18"/>
    <property type="match status" value="1"/>
</dbReference>
<accession>A0A0D1A7Z3</accession>
<dbReference type="InterPro" id="IPR003313">
    <property type="entry name" value="AraC-bd"/>
</dbReference>
<dbReference type="Gene3D" id="1.10.10.60">
    <property type="entry name" value="Homeodomain-like"/>
    <property type="match status" value="2"/>
</dbReference>
<evidence type="ECO:0000259" key="4">
    <source>
        <dbReference type="PROSITE" id="PS01124"/>
    </source>
</evidence>
<evidence type="ECO:0000256" key="1">
    <source>
        <dbReference type="ARBA" id="ARBA00023015"/>
    </source>
</evidence>
<dbReference type="PROSITE" id="PS01124">
    <property type="entry name" value="HTH_ARAC_FAMILY_2"/>
    <property type="match status" value="1"/>
</dbReference>
<dbReference type="InterPro" id="IPR011051">
    <property type="entry name" value="RmlC_Cupin_sf"/>
</dbReference>
<dbReference type="RefSeq" id="WP_044010126.1">
    <property type="nucleotide sequence ID" value="NZ_AWTT01000006.1"/>
</dbReference>
<dbReference type="Gene3D" id="2.60.120.10">
    <property type="entry name" value="Jelly Rolls"/>
    <property type="match status" value="1"/>
</dbReference>
<dbReference type="InterPro" id="IPR018060">
    <property type="entry name" value="HTH_AraC"/>
</dbReference>
<protein>
    <submittedName>
        <fullName evidence="5">Transcriptional regulator of rhamnose utilization, AraC family</fullName>
    </submittedName>
</protein>
<dbReference type="InterPro" id="IPR018062">
    <property type="entry name" value="HTH_AraC-typ_CS"/>
</dbReference>
<evidence type="ECO:0000256" key="2">
    <source>
        <dbReference type="ARBA" id="ARBA00023125"/>
    </source>
</evidence>
<dbReference type="SUPFAM" id="SSF46689">
    <property type="entry name" value="Homeodomain-like"/>
    <property type="match status" value="1"/>
</dbReference>
<evidence type="ECO:0000313" key="6">
    <source>
        <dbReference type="Proteomes" id="UP000032279"/>
    </source>
</evidence>
<keyword evidence="1" id="KW-0805">Transcription regulation</keyword>
<dbReference type="PROSITE" id="PS00041">
    <property type="entry name" value="HTH_ARAC_FAMILY_1"/>
    <property type="match status" value="1"/>
</dbReference>
<dbReference type="OrthoDB" id="9816335at2"/>
<dbReference type="SUPFAM" id="SSF51182">
    <property type="entry name" value="RmlC-like cupins"/>
    <property type="match status" value="1"/>
</dbReference>
<comment type="caution">
    <text evidence="5">The sequence shown here is derived from an EMBL/GenBank/DDBJ whole genome shotgun (WGS) entry which is preliminary data.</text>
</comment>
<keyword evidence="6" id="KW-1185">Reference proteome</keyword>
<sequence>MAARLRDILFQLNDVEREQKKYGGNVNFMELDYINHPIPQMPRWDFFKDGDIAVNKNNRFSYVPAHTHNFIELNYMYSGSCTQYINDEKIVLHTGDLILMDKDIVQRIDYTGENDVLVNILLKDDSIINQLFDYIEESANIVTQFLYNASKINSIHNNFILFNLTKNLVGTRLIESLILKGVSQDKRRNQSLKLILSALLIELSQSIEKEAINFADTSNDEFLPIVKYIDENFATISLENVSQKFGYNTNYLGNKIKETTGKTFKELIERRRLAAAQNLMLKTHCSMDEICEVIGFKNSSSLFRLFKKSLNTTPAAYKKKVSPKSYPSEKRTVFPK</sequence>
<dbReference type="STRING" id="1335616.WDC_0397"/>
<keyword evidence="3" id="KW-0804">Transcription</keyword>
<proteinExistence type="predicted"/>
<name>A0A0D1A7Z3_9LACO</name>
<evidence type="ECO:0000256" key="3">
    <source>
        <dbReference type="ARBA" id="ARBA00023163"/>
    </source>
</evidence>
<dbReference type="SMART" id="SM00342">
    <property type="entry name" value="HTH_ARAC"/>
    <property type="match status" value="1"/>
</dbReference>
<dbReference type="PANTHER" id="PTHR43280">
    <property type="entry name" value="ARAC-FAMILY TRANSCRIPTIONAL REGULATOR"/>
    <property type="match status" value="1"/>
</dbReference>
<dbReference type="AlphaFoldDB" id="A0A0D1A7Z3"/>
<dbReference type="GO" id="GO:0003700">
    <property type="term" value="F:DNA-binding transcription factor activity"/>
    <property type="evidence" value="ECO:0007669"/>
    <property type="project" value="InterPro"/>
</dbReference>
<dbReference type="Pfam" id="PF02311">
    <property type="entry name" value="AraC_binding"/>
    <property type="match status" value="1"/>
</dbReference>
<dbReference type="InterPro" id="IPR014710">
    <property type="entry name" value="RmlC-like_jellyroll"/>
</dbReference>
<organism evidence="5 6">
    <name type="scientific">Paucilactobacillus wasatchensis</name>
    <dbReference type="NCBI Taxonomy" id="1335616"/>
    <lineage>
        <taxon>Bacteria</taxon>
        <taxon>Bacillati</taxon>
        <taxon>Bacillota</taxon>
        <taxon>Bacilli</taxon>
        <taxon>Lactobacillales</taxon>
        <taxon>Lactobacillaceae</taxon>
        <taxon>Paucilactobacillus</taxon>
    </lineage>
</organism>
<keyword evidence="2" id="KW-0238">DNA-binding</keyword>
<dbReference type="PATRIC" id="fig|1335616.4.peg.398"/>
<feature type="domain" description="HTH araC/xylS-type" evidence="4">
    <location>
        <begin position="223"/>
        <end position="320"/>
    </location>
</feature>
<dbReference type="Proteomes" id="UP000032279">
    <property type="component" value="Unassembled WGS sequence"/>
</dbReference>
<dbReference type="InterPro" id="IPR009057">
    <property type="entry name" value="Homeodomain-like_sf"/>
</dbReference>
<gene>
    <name evidence="5" type="ORF">WDC_0397</name>
</gene>
<dbReference type="GO" id="GO:0043565">
    <property type="term" value="F:sequence-specific DNA binding"/>
    <property type="evidence" value="ECO:0007669"/>
    <property type="project" value="InterPro"/>
</dbReference>
<dbReference type="EMBL" id="AWTT01000006">
    <property type="protein sequence ID" value="KIS03945.1"/>
    <property type="molecule type" value="Genomic_DNA"/>
</dbReference>
<dbReference type="PANTHER" id="PTHR43280:SF28">
    <property type="entry name" value="HTH-TYPE TRANSCRIPTIONAL ACTIVATOR RHAS"/>
    <property type="match status" value="1"/>
</dbReference>